<name>A0A1G4WVL0_9MYCO</name>
<protein>
    <submittedName>
        <fullName evidence="1">Uncharacterized protein</fullName>
    </submittedName>
</protein>
<accession>A0A1G4WVL0</accession>
<reference evidence="2" key="1">
    <citation type="submission" date="2016-10" db="EMBL/GenBank/DDBJ databases">
        <authorList>
            <person name="Varghese N."/>
            <person name="Submissions S."/>
        </authorList>
    </citation>
    <scope>NUCLEOTIDE SEQUENCE [LARGE SCALE GENOMIC DNA]</scope>
    <source>
        <strain evidence="2">UNC267MFSha1.1M11</strain>
    </source>
</reference>
<evidence type="ECO:0000313" key="1">
    <source>
        <dbReference type="EMBL" id="SCX30493.1"/>
    </source>
</evidence>
<organism evidence="1 2">
    <name type="scientific">Mycolicibacterium fluoranthenivorans</name>
    <dbReference type="NCBI Taxonomy" id="258505"/>
    <lineage>
        <taxon>Bacteria</taxon>
        <taxon>Bacillati</taxon>
        <taxon>Actinomycetota</taxon>
        <taxon>Actinomycetes</taxon>
        <taxon>Mycobacteriales</taxon>
        <taxon>Mycobacteriaceae</taxon>
        <taxon>Mycolicibacterium</taxon>
    </lineage>
</organism>
<dbReference type="AlphaFoldDB" id="A0A1G4WVL0"/>
<sequence>MSVFSMCVTPEAAAKDPLVGKTFAEAQAKISGDWHATAIVASAVGAVLERDKCIVTSWHKSSRLDASGYPQKPAAFMLNLNCNQAIAGANGPGNSITTPEGRAAKSTLDKAAALNDNPEWCDKSDKNHEYCAHFCTLHGDLCTFSVS</sequence>
<dbReference type="Proteomes" id="UP000199707">
    <property type="component" value="Unassembled WGS sequence"/>
</dbReference>
<gene>
    <name evidence="1" type="ORF">SAMN02799620_05078</name>
</gene>
<proteinExistence type="predicted"/>
<evidence type="ECO:0000313" key="2">
    <source>
        <dbReference type="Proteomes" id="UP000199707"/>
    </source>
</evidence>
<dbReference type="EMBL" id="FMUB01000012">
    <property type="protein sequence ID" value="SCX30493.1"/>
    <property type="molecule type" value="Genomic_DNA"/>
</dbReference>